<dbReference type="Gramene" id="Pp3c16_13480V3.1">
    <property type="protein sequence ID" value="PAC:32984578.CDS.1"/>
    <property type="gene ID" value="Pp3c16_13480"/>
</dbReference>
<dbReference type="EnsemblPlants" id="Pp3c16_13480V3.2">
    <property type="protein sequence ID" value="PAC:32984579.CDS.1"/>
    <property type="gene ID" value="Pp3c16_13480"/>
</dbReference>
<dbReference type="AlphaFoldDB" id="A0A2K1J8G6"/>
<reference evidence="2" key="3">
    <citation type="submission" date="2020-12" db="UniProtKB">
        <authorList>
            <consortium name="EnsemblPlants"/>
        </authorList>
    </citation>
    <scope>IDENTIFICATION</scope>
</reference>
<dbReference type="EnsemblPlants" id="Pp3c16_13480V3.3">
    <property type="protein sequence ID" value="PAC:32984580.CDS.1"/>
    <property type="gene ID" value="Pp3c16_13480"/>
</dbReference>
<protein>
    <submittedName>
        <fullName evidence="1 2">Uncharacterized protein</fullName>
    </submittedName>
</protein>
<accession>A0A2K1J8G6</accession>
<dbReference type="InParanoid" id="A0A2K1J8G6"/>
<dbReference type="PaxDb" id="3218-PP1S15_169V6.1"/>
<dbReference type="Gramene" id="Pp3c16_13480V3.3">
    <property type="protein sequence ID" value="PAC:32984580.CDS.1"/>
    <property type="gene ID" value="Pp3c16_13480"/>
</dbReference>
<dbReference type="EnsemblPlants" id="Pp3c16_13480V3.1">
    <property type="protein sequence ID" value="PAC:32984578.CDS.1"/>
    <property type="gene ID" value="Pp3c16_13480"/>
</dbReference>
<keyword evidence="3" id="KW-1185">Reference proteome</keyword>
<gene>
    <name evidence="1" type="ORF">PHYPA_020931</name>
</gene>
<evidence type="ECO:0000313" key="3">
    <source>
        <dbReference type="Proteomes" id="UP000006727"/>
    </source>
</evidence>
<sequence>MTQKKKKKGRIDYSAQLCTRLILRRTATSTIPAPSATFQTSHVRLIICAFSQAP</sequence>
<reference evidence="1 3" key="1">
    <citation type="journal article" date="2008" name="Science">
        <title>The Physcomitrella genome reveals evolutionary insights into the conquest of land by plants.</title>
        <authorList>
            <person name="Rensing S."/>
            <person name="Lang D."/>
            <person name="Zimmer A."/>
            <person name="Terry A."/>
            <person name="Salamov A."/>
            <person name="Shapiro H."/>
            <person name="Nishiyama T."/>
            <person name="Perroud P.-F."/>
            <person name="Lindquist E."/>
            <person name="Kamisugi Y."/>
            <person name="Tanahashi T."/>
            <person name="Sakakibara K."/>
            <person name="Fujita T."/>
            <person name="Oishi K."/>
            <person name="Shin-I T."/>
            <person name="Kuroki Y."/>
            <person name="Toyoda A."/>
            <person name="Suzuki Y."/>
            <person name="Hashimoto A."/>
            <person name="Yamaguchi K."/>
            <person name="Sugano A."/>
            <person name="Kohara Y."/>
            <person name="Fujiyama A."/>
            <person name="Anterola A."/>
            <person name="Aoki S."/>
            <person name="Ashton N."/>
            <person name="Barbazuk W.B."/>
            <person name="Barker E."/>
            <person name="Bennetzen J."/>
            <person name="Bezanilla M."/>
            <person name="Blankenship R."/>
            <person name="Cho S.H."/>
            <person name="Dutcher S."/>
            <person name="Estelle M."/>
            <person name="Fawcett J.A."/>
            <person name="Gundlach H."/>
            <person name="Hanada K."/>
            <person name="Heyl A."/>
            <person name="Hicks K.A."/>
            <person name="Hugh J."/>
            <person name="Lohr M."/>
            <person name="Mayer K."/>
            <person name="Melkozernov A."/>
            <person name="Murata T."/>
            <person name="Nelson D."/>
            <person name="Pils B."/>
            <person name="Prigge M."/>
            <person name="Reiss B."/>
            <person name="Renner T."/>
            <person name="Rombauts S."/>
            <person name="Rushton P."/>
            <person name="Sanderfoot A."/>
            <person name="Schween G."/>
            <person name="Shiu S.-H."/>
            <person name="Stueber K."/>
            <person name="Theodoulou F.L."/>
            <person name="Tu H."/>
            <person name="Van de Peer Y."/>
            <person name="Verrier P.J."/>
            <person name="Waters E."/>
            <person name="Wood A."/>
            <person name="Yang L."/>
            <person name="Cove D."/>
            <person name="Cuming A."/>
            <person name="Hasebe M."/>
            <person name="Lucas S."/>
            <person name="Mishler D.B."/>
            <person name="Reski R."/>
            <person name="Grigoriev I."/>
            <person name="Quatrano R.S."/>
            <person name="Boore J.L."/>
        </authorList>
    </citation>
    <scope>NUCLEOTIDE SEQUENCE [LARGE SCALE GENOMIC DNA]</scope>
    <source>
        <strain evidence="2 3">cv. Gransden 2004</strain>
    </source>
</reference>
<dbReference type="EMBL" id="ABEU02000016">
    <property type="protein sequence ID" value="PNR37822.1"/>
    <property type="molecule type" value="Genomic_DNA"/>
</dbReference>
<dbReference type="Proteomes" id="UP000006727">
    <property type="component" value="Chromosome 16"/>
</dbReference>
<reference evidence="1 3" key="2">
    <citation type="journal article" date="2018" name="Plant J.">
        <title>The Physcomitrella patens chromosome-scale assembly reveals moss genome structure and evolution.</title>
        <authorList>
            <person name="Lang D."/>
            <person name="Ullrich K.K."/>
            <person name="Murat F."/>
            <person name="Fuchs J."/>
            <person name="Jenkins J."/>
            <person name="Haas F.B."/>
            <person name="Piednoel M."/>
            <person name="Gundlach H."/>
            <person name="Van Bel M."/>
            <person name="Meyberg R."/>
            <person name="Vives C."/>
            <person name="Morata J."/>
            <person name="Symeonidi A."/>
            <person name="Hiss M."/>
            <person name="Muchero W."/>
            <person name="Kamisugi Y."/>
            <person name="Saleh O."/>
            <person name="Blanc G."/>
            <person name="Decker E.L."/>
            <person name="van Gessel N."/>
            <person name="Grimwood J."/>
            <person name="Hayes R.D."/>
            <person name="Graham S.W."/>
            <person name="Gunter L.E."/>
            <person name="McDaniel S.F."/>
            <person name="Hoernstein S.N.W."/>
            <person name="Larsson A."/>
            <person name="Li F.W."/>
            <person name="Perroud P.F."/>
            <person name="Phillips J."/>
            <person name="Ranjan P."/>
            <person name="Rokshar D.S."/>
            <person name="Rothfels C.J."/>
            <person name="Schneider L."/>
            <person name="Shu S."/>
            <person name="Stevenson D.W."/>
            <person name="Thummler F."/>
            <person name="Tillich M."/>
            <person name="Villarreal Aguilar J.C."/>
            <person name="Widiez T."/>
            <person name="Wong G.K."/>
            <person name="Wymore A."/>
            <person name="Zhang Y."/>
            <person name="Zimmer A.D."/>
            <person name="Quatrano R.S."/>
            <person name="Mayer K.F.X."/>
            <person name="Goodstein D."/>
            <person name="Casacuberta J.M."/>
            <person name="Vandepoele K."/>
            <person name="Reski R."/>
            <person name="Cuming A.C."/>
            <person name="Tuskan G.A."/>
            <person name="Maumus F."/>
            <person name="Salse J."/>
            <person name="Schmutz J."/>
            <person name="Rensing S.A."/>
        </authorList>
    </citation>
    <scope>NUCLEOTIDE SEQUENCE [LARGE SCALE GENOMIC DNA]</scope>
    <source>
        <strain evidence="2 3">cv. Gransden 2004</strain>
    </source>
</reference>
<name>A0A2K1J8G6_PHYPA</name>
<organism evidence="1">
    <name type="scientific">Physcomitrium patens</name>
    <name type="common">Spreading-leaved earth moss</name>
    <name type="synonym">Physcomitrella patens</name>
    <dbReference type="NCBI Taxonomy" id="3218"/>
    <lineage>
        <taxon>Eukaryota</taxon>
        <taxon>Viridiplantae</taxon>
        <taxon>Streptophyta</taxon>
        <taxon>Embryophyta</taxon>
        <taxon>Bryophyta</taxon>
        <taxon>Bryophytina</taxon>
        <taxon>Bryopsida</taxon>
        <taxon>Funariidae</taxon>
        <taxon>Funariales</taxon>
        <taxon>Funariaceae</taxon>
        <taxon>Physcomitrium</taxon>
    </lineage>
</organism>
<proteinExistence type="predicted"/>
<dbReference type="Gramene" id="Pp3c16_13480V3.2">
    <property type="protein sequence ID" value="PAC:32984579.CDS.1"/>
    <property type="gene ID" value="Pp3c16_13480"/>
</dbReference>
<evidence type="ECO:0000313" key="2">
    <source>
        <dbReference type="EnsemblPlants" id="PAC:32984578.CDS.1"/>
    </source>
</evidence>
<evidence type="ECO:0000313" key="1">
    <source>
        <dbReference type="EMBL" id="PNR37822.1"/>
    </source>
</evidence>